<dbReference type="InterPro" id="IPR012677">
    <property type="entry name" value="Nucleotide-bd_a/b_plait_sf"/>
</dbReference>
<dbReference type="InterPro" id="IPR048289">
    <property type="entry name" value="RRM2_NsCP33-like"/>
</dbReference>
<dbReference type="AlphaFoldDB" id="A0A3N1Y519"/>
<feature type="domain" description="RRM" evidence="2">
    <location>
        <begin position="1"/>
        <end position="79"/>
    </location>
</feature>
<evidence type="ECO:0000259" key="2">
    <source>
        <dbReference type="PROSITE" id="PS50102"/>
    </source>
</evidence>
<accession>A0A3N1Y519</accession>
<evidence type="ECO:0000256" key="1">
    <source>
        <dbReference type="ARBA" id="ARBA00022884"/>
    </source>
</evidence>
<dbReference type="PANTHER" id="PTHR48027">
    <property type="entry name" value="HETEROGENEOUS NUCLEAR RIBONUCLEOPROTEIN 87F-RELATED"/>
    <property type="match status" value="1"/>
</dbReference>
<dbReference type="GO" id="GO:0003723">
    <property type="term" value="F:RNA binding"/>
    <property type="evidence" value="ECO:0007669"/>
    <property type="project" value="UniProtKB-KW"/>
</dbReference>
<reference evidence="3 4" key="1">
    <citation type="submission" date="2018-11" db="EMBL/GenBank/DDBJ databases">
        <title>Genomic Encyclopedia of Type Strains, Phase IV (KMG-IV): sequencing the most valuable type-strain genomes for metagenomic binning, comparative biology and taxonomic classification.</title>
        <authorList>
            <person name="Goeker M."/>
        </authorList>
    </citation>
    <scope>NUCLEOTIDE SEQUENCE [LARGE SCALE GENOMIC DNA]</scope>
    <source>
        <strain evidence="3 4">DSM 100275</strain>
    </source>
</reference>
<gene>
    <name evidence="3" type="ORF">EDC57_1565</name>
</gene>
<dbReference type="EMBL" id="RJVI01000002">
    <property type="protein sequence ID" value="ROR32367.1"/>
    <property type="molecule type" value="Genomic_DNA"/>
</dbReference>
<dbReference type="InterPro" id="IPR000504">
    <property type="entry name" value="RRM_dom"/>
</dbReference>
<dbReference type="SUPFAM" id="SSF54928">
    <property type="entry name" value="RNA-binding domain, RBD"/>
    <property type="match status" value="1"/>
</dbReference>
<keyword evidence="1" id="KW-0694">RNA-binding</keyword>
<dbReference type="PROSITE" id="PS50102">
    <property type="entry name" value="RRM"/>
    <property type="match status" value="1"/>
</dbReference>
<organism evidence="3 4">
    <name type="scientific">Inmirania thermothiophila</name>
    <dbReference type="NCBI Taxonomy" id="1750597"/>
    <lineage>
        <taxon>Bacteria</taxon>
        <taxon>Pseudomonadati</taxon>
        <taxon>Pseudomonadota</taxon>
        <taxon>Gammaproteobacteria</taxon>
        <taxon>Chromatiales</taxon>
        <taxon>Ectothiorhodospiraceae</taxon>
        <taxon>Inmirania</taxon>
    </lineage>
</organism>
<dbReference type="InterPro" id="IPR052462">
    <property type="entry name" value="SLIRP/GR-RBP-like"/>
</dbReference>
<comment type="caution">
    <text evidence="3">The sequence shown here is derived from an EMBL/GenBank/DDBJ whole genome shotgun (WGS) entry which is preliminary data.</text>
</comment>
<dbReference type="OrthoDB" id="9798855at2"/>
<evidence type="ECO:0000313" key="3">
    <source>
        <dbReference type="EMBL" id="ROR32367.1"/>
    </source>
</evidence>
<name>A0A3N1Y519_9GAMM</name>
<dbReference type="Pfam" id="PF00076">
    <property type="entry name" value="RRM_1"/>
    <property type="match status" value="1"/>
</dbReference>
<dbReference type="RefSeq" id="WP_123401312.1">
    <property type="nucleotide sequence ID" value="NZ_RJVI01000002.1"/>
</dbReference>
<dbReference type="Proteomes" id="UP000276634">
    <property type="component" value="Unassembled WGS sequence"/>
</dbReference>
<proteinExistence type="predicted"/>
<sequence length="91" mass="10108">MKLYVGNLPYSTTEDQLRETFNAYGEVESVSLITDRYTGESKGFGFVEMPNNAEADQAIKALNETSYQGRTIKVNQARPRAGGGRPARRAF</sequence>
<dbReference type="SMART" id="SM00360">
    <property type="entry name" value="RRM"/>
    <property type="match status" value="1"/>
</dbReference>
<evidence type="ECO:0000313" key="4">
    <source>
        <dbReference type="Proteomes" id="UP000276634"/>
    </source>
</evidence>
<keyword evidence="4" id="KW-1185">Reference proteome</keyword>
<protein>
    <submittedName>
        <fullName evidence="3">RNA recognition motif-containing protein</fullName>
    </submittedName>
</protein>
<dbReference type="InterPro" id="IPR035979">
    <property type="entry name" value="RBD_domain_sf"/>
</dbReference>
<dbReference type="Gene3D" id="3.30.70.330">
    <property type="match status" value="1"/>
</dbReference>
<dbReference type="CDD" id="cd21608">
    <property type="entry name" value="RRM2_NsCP33_like"/>
    <property type="match status" value="1"/>
</dbReference>